<keyword evidence="2" id="KW-1185">Reference proteome</keyword>
<evidence type="ECO:0000313" key="2">
    <source>
        <dbReference type="Proteomes" id="UP001234989"/>
    </source>
</evidence>
<accession>A0AAF0U110</accession>
<protein>
    <submittedName>
        <fullName evidence="1">Uncharacterized protein</fullName>
    </submittedName>
</protein>
<feature type="non-terminal residue" evidence="1">
    <location>
        <position position="87"/>
    </location>
</feature>
<proteinExistence type="predicted"/>
<dbReference type="Proteomes" id="UP001234989">
    <property type="component" value="Chromosome 7"/>
</dbReference>
<sequence length="87" mass="9832">MQQNIERKIMIKVPKEFPKTSLNIRCYNANMIPKYVALLIPTMKGKQTLVKATPSKNTNSVNLEMTLASGGKPTPNKELSMKILLWN</sequence>
<dbReference type="EMBL" id="CP133618">
    <property type="protein sequence ID" value="WMV36863.1"/>
    <property type="molecule type" value="Genomic_DNA"/>
</dbReference>
<organism evidence="1 2">
    <name type="scientific">Solanum verrucosum</name>
    <dbReference type="NCBI Taxonomy" id="315347"/>
    <lineage>
        <taxon>Eukaryota</taxon>
        <taxon>Viridiplantae</taxon>
        <taxon>Streptophyta</taxon>
        <taxon>Embryophyta</taxon>
        <taxon>Tracheophyta</taxon>
        <taxon>Spermatophyta</taxon>
        <taxon>Magnoliopsida</taxon>
        <taxon>eudicotyledons</taxon>
        <taxon>Gunneridae</taxon>
        <taxon>Pentapetalae</taxon>
        <taxon>asterids</taxon>
        <taxon>lamiids</taxon>
        <taxon>Solanales</taxon>
        <taxon>Solanaceae</taxon>
        <taxon>Solanoideae</taxon>
        <taxon>Solaneae</taxon>
        <taxon>Solanum</taxon>
    </lineage>
</organism>
<reference evidence="1" key="1">
    <citation type="submission" date="2023-08" db="EMBL/GenBank/DDBJ databases">
        <title>A de novo genome assembly of Solanum verrucosum Schlechtendal, a Mexican diploid species geographically isolated from the other diploid A-genome species in potato relatives.</title>
        <authorList>
            <person name="Hosaka K."/>
        </authorList>
    </citation>
    <scope>NUCLEOTIDE SEQUENCE</scope>
    <source>
        <tissue evidence="1">Young leaves</tissue>
    </source>
</reference>
<dbReference type="AlphaFoldDB" id="A0AAF0U110"/>
<name>A0AAF0U110_SOLVR</name>
<gene>
    <name evidence="1" type="ORF">MTR67_030248</name>
</gene>
<evidence type="ECO:0000313" key="1">
    <source>
        <dbReference type="EMBL" id="WMV36863.1"/>
    </source>
</evidence>